<dbReference type="RefSeq" id="WP_377522765.1">
    <property type="nucleotide sequence ID" value="NZ_JBHTLD010000013.1"/>
</dbReference>
<dbReference type="Proteomes" id="UP001597094">
    <property type="component" value="Unassembled WGS sequence"/>
</dbReference>
<reference evidence="3" key="1">
    <citation type="journal article" date="2019" name="Int. J. Syst. Evol. Microbiol.">
        <title>The Global Catalogue of Microorganisms (GCM) 10K type strain sequencing project: providing services to taxonomists for standard genome sequencing and annotation.</title>
        <authorList>
            <consortium name="The Broad Institute Genomics Platform"/>
            <consortium name="The Broad Institute Genome Sequencing Center for Infectious Disease"/>
            <person name="Wu L."/>
            <person name="Ma J."/>
        </authorList>
    </citation>
    <scope>NUCLEOTIDE SEQUENCE [LARGE SCALE GENOMIC DNA]</scope>
    <source>
        <strain evidence="3">JCM 31319</strain>
    </source>
</reference>
<comment type="caution">
    <text evidence="2">The sequence shown here is derived from an EMBL/GenBank/DDBJ whole genome shotgun (WGS) entry which is preliminary data.</text>
</comment>
<keyword evidence="3" id="KW-1185">Reference proteome</keyword>
<sequence>MNTSVKKLLNRLTASIKLKSGCILLLFVLLQLQSVAKASDDSTTVTVTWDMQSSELRDVLRLQDMEYFKVAFSDTSLRGKHFKLVSKEYRKGKLVKVRNLSADTGYPEAFAFGEADSIFQFKFISHQPEKKLTHFLLQFDRVGLNPKYKSNKTDLYSLRDATGSLGDPVRVPLNSSFPLFVYSLPYVDPKQPDLYQYCALTQDAVPPSEWGSKYGVKHYIVFELEIAN</sequence>
<accession>A0ABW3SLT4</accession>
<name>A0ABW3SLT4_9BACT</name>
<gene>
    <name evidence="2" type="ORF">ACFQ2O_02855</name>
</gene>
<dbReference type="EMBL" id="JBHTLD010000013">
    <property type="protein sequence ID" value="MFD1185131.1"/>
    <property type="molecule type" value="Genomic_DNA"/>
</dbReference>
<protein>
    <submittedName>
        <fullName evidence="2">Uncharacterized protein</fullName>
    </submittedName>
</protein>
<feature type="chain" id="PRO_5045143330" evidence="1">
    <location>
        <begin position="39"/>
        <end position="228"/>
    </location>
</feature>
<organism evidence="2 3">
    <name type="scientific">Pontibacter rugosus</name>
    <dbReference type="NCBI Taxonomy" id="1745966"/>
    <lineage>
        <taxon>Bacteria</taxon>
        <taxon>Pseudomonadati</taxon>
        <taxon>Bacteroidota</taxon>
        <taxon>Cytophagia</taxon>
        <taxon>Cytophagales</taxon>
        <taxon>Hymenobacteraceae</taxon>
        <taxon>Pontibacter</taxon>
    </lineage>
</organism>
<evidence type="ECO:0000313" key="2">
    <source>
        <dbReference type="EMBL" id="MFD1185131.1"/>
    </source>
</evidence>
<keyword evidence="1" id="KW-0732">Signal</keyword>
<proteinExistence type="predicted"/>
<evidence type="ECO:0000256" key="1">
    <source>
        <dbReference type="SAM" id="SignalP"/>
    </source>
</evidence>
<evidence type="ECO:0000313" key="3">
    <source>
        <dbReference type="Proteomes" id="UP001597094"/>
    </source>
</evidence>
<feature type="signal peptide" evidence="1">
    <location>
        <begin position="1"/>
        <end position="38"/>
    </location>
</feature>